<feature type="domain" description="AB hydrolase-1" evidence="1">
    <location>
        <begin position="65"/>
        <end position="296"/>
    </location>
</feature>
<dbReference type="InterPro" id="IPR052897">
    <property type="entry name" value="Sec-Metab_Biosynth_Hydrolase"/>
</dbReference>
<reference evidence="4 5" key="1">
    <citation type="submission" date="2015-05" db="EMBL/GenBank/DDBJ databases">
        <authorList>
            <person name="Fogelqvist Johan"/>
        </authorList>
    </citation>
    <scope>NUCLEOTIDE SEQUENCE [LARGE SCALE GENOMIC DNA]</scope>
    <source>
        <strain evidence="3">VL1</strain>
        <strain evidence="2">VL2</strain>
    </source>
</reference>
<dbReference type="AlphaFoldDB" id="A0A0G4N1P0"/>
<evidence type="ECO:0000313" key="5">
    <source>
        <dbReference type="Proteomes" id="UP000045706"/>
    </source>
</evidence>
<dbReference type="Proteomes" id="UP000044602">
    <property type="component" value="Unassembled WGS sequence"/>
</dbReference>
<dbReference type="EMBL" id="CVQI01004002">
    <property type="protein sequence ID" value="CRK13330.1"/>
    <property type="molecule type" value="Genomic_DNA"/>
</dbReference>
<evidence type="ECO:0000313" key="2">
    <source>
        <dbReference type="EMBL" id="CRK13330.1"/>
    </source>
</evidence>
<protein>
    <recommendedName>
        <fullName evidence="1">AB hydrolase-1 domain-containing protein</fullName>
    </recommendedName>
</protein>
<dbReference type="STRING" id="100787.A0A0G4N1P0"/>
<evidence type="ECO:0000259" key="1">
    <source>
        <dbReference type="Pfam" id="PF12697"/>
    </source>
</evidence>
<dbReference type="PANTHER" id="PTHR37017:SF11">
    <property type="entry name" value="ESTERASE_LIPASE_THIOESTERASE DOMAIN-CONTAINING PROTEIN"/>
    <property type="match status" value="1"/>
</dbReference>
<name>A0A0G4N1P0_VERLO</name>
<dbReference type="Pfam" id="PF12697">
    <property type="entry name" value="Abhydrolase_6"/>
    <property type="match status" value="1"/>
</dbReference>
<evidence type="ECO:0000313" key="4">
    <source>
        <dbReference type="Proteomes" id="UP000044602"/>
    </source>
</evidence>
<dbReference type="Proteomes" id="UP000045706">
    <property type="component" value="Unassembled WGS sequence"/>
</dbReference>
<dbReference type="PANTHER" id="PTHR37017">
    <property type="entry name" value="AB HYDROLASE-1 DOMAIN-CONTAINING PROTEIN-RELATED"/>
    <property type="match status" value="1"/>
</dbReference>
<dbReference type="Gene3D" id="3.40.50.1820">
    <property type="entry name" value="alpha/beta hydrolase"/>
    <property type="match status" value="1"/>
</dbReference>
<dbReference type="InterPro" id="IPR000073">
    <property type="entry name" value="AB_hydrolase_1"/>
</dbReference>
<dbReference type="InterPro" id="IPR029058">
    <property type="entry name" value="AB_hydrolase_fold"/>
</dbReference>
<sequence length="310" mass="33079">MYATRVIKLDPPSTLPTPSIADIAHHSKVSQRTSNVDPKMRVFAFLALSYAAMAHPVKESRLPTIVFTPGAWHGPWAFDAVRKNLEGHGYPTSAATLVSVGNLDPDVGMWEDAASIRTELEGLIERGNEVVVVAHSYGGVPSSNAVKGLTVKDRVAEGKNGGVLMLVYLASFAIPAGTSLEDGVGGVYPDWWNLTDGFLSPLRPQAIFYADVEPAAATNAISRLKPQPLKTVQDKSAFEPWGQGLQVGYIFTEQDQAIAVEAQRGMASQFPAGSFTISLNTSHSPFLSQPVALADAVEQAVKHAAANKST</sequence>
<gene>
    <name evidence="3" type="ORF">BN1708_008261</name>
    <name evidence="2" type="ORF">BN1723_009972</name>
</gene>
<organism evidence="3 4">
    <name type="scientific">Verticillium longisporum</name>
    <name type="common">Verticillium dahliae var. longisporum</name>
    <dbReference type="NCBI Taxonomy" id="100787"/>
    <lineage>
        <taxon>Eukaryota</taxon>
        <taxon>Fungi</taxon>
        <taxon>Dikarya</taxon>
        <taxon>Ascomycota</taxon>
        <taxon>Pezizomycotina</taxon>
        <taxon>Sordariomycetes</taxon>
        <taxon>Hypocreomycetidae</taxon>
        <taxon>Glomerellales</taxon>
        <taxon>Plectosphaerellaceae</taxon>
        <taxon>Verticillium</taxon>
    </lineage>
</organism>
<dbReference type="EMBL" id="CVQH01026416">
    <property type="protein sequence ID" value="CRK40536.1"/>
    <property type="molecule type" value="Genomic_DNA"/>
</dbReference>
<keyword evidence="4" id="KW-1185">Reference proteome</keyword>
<accession>A0A0G4N1P0</accession>
<proteinExistence type="predicted"/>
<evidence type="ECO:0000313" key="3">
    <source>
        <dbReference type="EMBL" id="CRK40536.1"/>
    </source>
</evidence>
<dbReference type="SUPFAM" id="SSF53474">
    <property type="entry name" value="alpha/beta-Hydrolases"/>
    <property type="match status" value="1"/>
</dbReference>